<comment type="caution">
    <text evidence="1">The sequence shown here is derived from an EMBL/GenBank/DDBJ whole genome shotgun (WGS) entry which is preliminary data.</text>
</comment>
<name>A0A1X2GSW7_9FUNG</name>
<protein>
    <submittedName>
        <fullName evidence="1">Uncharacterized protein</fullName>
    </submittedName>
</protein>
<evidence type="ECO:0000313" key="1">
    <source>
        <dbReference type="EMBL" id="ORX60560.1"/>
    </source>
</evidence>
<dbReference type="AlphaFoldDB" id="A0A1X2GSW7"/>
<sequence length="86" mass="9987">MISRELAICILFCVEQNEKNVIRLSKRINDMGSMEIVYTEDPERPVLIPLRRRQANPTMYHTYIAPVPKESEADGGEMQSDLFKRC</sequence>
<evidence type="ECO:0000313" key="2">
    <source>
        <dbReference type="Proteomes" id="UP000242146"/>
    </source>
</evidence>
<accession>A0A1X2GSW7</accession>
<dbReference type="OrthoDB" id="2206227at2759"/>
<reference evidence="1 2" key="1">
    <citation type="submission" date="2016-07" db="EMBL/GenBank/DDBJ databases">
        <title>Pervasive Adenine N6-methylation of Active Genes in Fungi.</title>
        <authorList>
            <consortium name="DOE Joint Genome Institute"/>
            <person name="Mondo S.J."/>
            <person name="Dannebaum R.O."/>
            <person name="Kuo R.C."/>
            <person name="Labutti K."/>
            <person name="Haridas S."/>
            <person name="Kuo A."/>
            <person name="Salamov A."/>
            <person name="Ahrendt S.R."/>
            <person name="Lipzen A."/>
            <person name="Sullivan W."/>
            <person name="Andreopoulos W.B."/>
            <person name="Clum A."/>
            <person name="Lindquist E."/>
            <person name="Daum C."/>
            <person name="Ramamoorthy G.K."/>
            <person name="Gryganskyi A."/>
            <person name="Culley D."/>
            <person name="Magnuson J.K."/>
            <person name="James T.Y."/>
            <person name="O'Malley M.A."/>
            <person name="Stajich J.E."/>
            <person name="Spatafora J.W."/>
            <person name="Visel A."/>
            <person name="Grigoriev I.V."/>
        </authorList>
    </citation>
    <scope>NUCLEOTIDE SEQUENCE [LARGE SCALE GENOMIC DNA]</scope>
    <source>
        <strain evidence="1 2">NRRL 3301</strain>
    </source>
</reference>
<dbReference type="EMBL" id="MCGT01000004">
    <property type="protein sequence ID" value="ORX60560.1"/>
    <property type="molecule type" value="Genomic_DNA"/>
</dbReference>
<dbReference type="Proteomes" id="UP000242146">
    <property type="component" value="Unassembled WGS sequence"/>
</dbReference>
<gene>
    <name evidence="1" type="ORF">DM01DRAFT_1332700</name>
</gene>
<keyword evidence="2" id="KW-1185">Reference proteome</keyword>
<organism evidence="1 2">
    <name type="scientific">Hesseltinella vesiculosa</name>
    <dbReference type="NCBI Taxonomy" id="101127"/>
    <lineage>
        <taxon>Eukaryota</taxon>
        <taxon>Fungi</taxon>
        <taxon>Fungi incertae sedis</taxon>
        <taxon>Mucoromycota</taxon>
        <taxon>Mucoromycotina</taxon>
        <taxon>Mucoromycetes</taxon>
        <taxon>Mucorales</taxon>
        <taxon>Cunninghamellaceae</taxon>
        <taxon>Hesseltinella</taxon>
    </lineage>
</organism>
<proteinExistence type="predicted"/>